<evidence type="ECO:0000259" key="2">
    <source>
        <dbReference type="PROSITE" id="PS50048"/>
    </source>
</evidence>
<feature type="domain" description="Zn(2)-C6 fungal-type" evidence="2">
    <location>
        <begin position="226"/>
        <end position="259"/>
    </location>
</feature>
<feature type="region of interest" description="Disordered" evidence="1">
    <location>
        <begin position="396"/>
        <end position="424"/>
    </location>
</feature>
<dbReference type="AlphaFoldDB" id="A0A7S2TK35"/>
<dbReference type="EMBL" id="HBHP01008772">
    <property type="protein sequence ID" value="CAD9754964.1"/>
    <property type="molecule type" value="Transcribed_RNA"/>
</dbReference>
<organism evidence="3">
    <name type="scientific">Lotharella oceanica</name>
    <dbReference type="NCBI Taxonomy" id="641309"/>
    <lineage>
        <taxon>Eukaryota</taxon>
        <taxon>Sar</taxon>
        <taxon>Rhizaria</taxon>
        <taxon>Cercozoa</taxon>
        <taxon>Chlorarachniophyceae</taxon>
        <taxon>Lotharella</taxon>
    </lineage>
</organism>
<dbReference type="InterPro" id="IPR036864">
    <property type="entry name" value="Zn2-C6_fun-type_DNA-bd_sf"/>
</dbReference>
<gene>
    <name evidence="3" type="ORF">LSP00402_LOCUS5476</name>
</gene>
<sequence>MSLVRSTILCFCVGYEGGGLIFYSEPNKCEEGDVKNQCERILRHADLKSGGRKMISMFSDIHYYCLRHASATVTKALFFIIAVRAPAREDYVRKIYKEVEHFKRKFLSNKEENVVFSLPTLPLSQGPKTESTNTPPKISAPEKTAPEKTELSVISEKQALPKHPIHVRRKVEEAEQKIKVEKRLTAFKKRSSASIPTLMPEETDQEESLPFLKTKRRRTHTRSRVACVPCHKRKVRCKLNSQGKMRPCKNCERDGRIDCIDYVPVTKSRPPRKYSSKSNSRRPIKEKALADHLNRHRGMKCHRNPNCMRPYKHPGHCRTSNTTRKIPTAPPMQKALADHLNRHRGMACSRNPDCTRPHKHPGHCKIMKKGSANRSKAVKKGIRKCIPRPPIWKDVEHLSETDHAKEHRGKRLKAPKEEEANELEDAAQTLSVMLSMSAPPLKAP</sequence>
<dbReference type="Gene3D" id="4.10.240.10">
    <property type="entry name" value="Zn(2)-C6 fungal-type DNA-binding domain"/>
    <property type="match status" value="1"/>
</dbReference>
<feature type="region of interest" description="Disordered" evidence="1">
    <location>
        <begin position="122"/>
        <end position="148"/>
    </location>
</feature>
<name>A0A7S2TK35_9EUKA</name>
<dbReference type="SMART" id="SM00066">
    <property type="entry name" value="GAL4"/>
    <property type="match status" value="1"/>
</dbReference>
<feature type="compositionally biased region" description="Polar residues" evidence="1">
    <location>
        <begin position="122"/>
        <end position="136"/>
    </location>
</feature>
<dbReference type="PROSITE" id="PS00463">
    <property type="entry name" value="ZN2_CY6_FUNGAL_1"/>
    <property type="match status" value="1"/>
</dbReference>
<protein>
    <recommendedName>
        <fullName evidence="2">Zn(2)-C6 fungal-type domain-containing protein</fullName>
    </recommendedName>
</protein>
<dbReference type="PROSITE" id="PS50048">
    <property type="entry name" value="ZN2_CY6_FUNGAL_2"/>
    <property type="match status" value="1"/>
</dbReference>
<proteinExistence type="predicted"/>
<accession>A0A7S2TK35</accession>
<dbReference type="GO" id="GO:0008270">
    <property type="term" value="F:zinc ion binding"/>
    <property type="evidence" value="ECO:0007669"/>
    <property type="project" value="InterPro"/>
</dbReference>
<evidence type="ECO:0000313" key="3">
    <source>
        <dbReference type="EMBL" id="CAD9754964.1"/>
    </source>
</evidence>
<feature type="compositionally biased region" description="Basic and acidic residues" evidence="1">
    <location>
        <begin position="396"/>
        <end position="405"/>
    </location>
</feature>
<dbReference type="Pfam" id="PF00172">
    <property type="entry name" value="Zn_clus"/>
    <property type="match status" value="1"/>
</dbReference>
<evidence type="ECO:0000256" key="1">
    <source>
        <dbReference type="SAM" id="MobiDB-lite"/>
    </source>
</evidence>
<reference evidence="3" key="1">
    <citation type="submission" date="2021-01" db="EMBL/GenBank/DDBJ databases">
        <authorList>
            <person name="Corre E."/>
            <person name="Pelletier E."/>
            <person name="Niang G."/>
            <person name="Scheremetjew M."/>
            <person name="Finn R."/>
            <person name="Kale V."/>
            <person name="Holt S."/>
            <person name="Cochrane G."/>
            <person name="Meng A."/>
            <person name="Brown T."/>
            <person name="Cohen L."/>
        </authorList>
    </citation>
    <scope>NUCLEOTIDE SEQUENCE</scope>
    <source>
        <strain evidence="3">CCMP622</strain>
    </source>
</reference>
<dbReference type="SUPFAM" id="SSF57701">
    <property type="entry name" value="Zn2/Cys6 DNA-binding domain"/>
    <property type="match status" value="1"/>
</dbReference>
<dbReference type="CDD" id="cd00067">
    <property type="entry name" value="GAL4"/>
    <property type="match status" value="1"/>
</dbReference>
<dbReference type="GO" id="GO:0000981">
    <property type="term" value="F:DNA-binding transcription factor activity, RNA polymerase II-specific"/>
    <property type="evidence" value="ECO:0007669"/>
    <property type="project" value="InterPro"/>
</dbReference>
<dbReference type="InterPro" id="IPR001138">
    <property type="entry name" value="Zn2Cys6_DnaBD"/>
</dbReference>